<feature type="domain" description="Fibronectin type-III" evidence="2">
    <location>
        <begin position="572"/>
        <end position="661"/>
    </location>
</feature>
<dbReference type="SUPFAM" id="SSF49313">
    <property type="entry name" value="Cadherin-like"/>
    <property type="match status" value="3"/>
</dbReference>
<dbReference type="Pfam" id="PF17963">
    <property type="entry name" value="Big_9"/>
    <property type="match status" value="5"/>
</dbReference>
<accession>A0A1I4EJ57</accession>
<gene>
    <name evidence="3" type="ORF">SAMN05192579_1131</name>
</gene>
<dbReference type="InterPro" id="IPR013783">
    <property type="entry name" value="Ig-like_fold"/>
</dbReference>
<dbReference type="GO" id="GO:0005509">
    <property type="term" value="F:calcium ion binding"/>
    <property type="evidence" value="ECO:0007669"/>
    <property type="project" value="InterPro"/>
</dbReference>
<dbReference type="PROSITE" id="PS50853">
    <property type="entry name" value="FN3"/>
    <property type="match status" value="3"/>
</dbReference>
<organism evidence="3 4">
    <name type="scientific">Rhodanobacter glycinis</name>
    <dbReference type="NCBI Taxonomy" id="582702"/>
    <lineage>
        <taxon>Bacteria</taxon>
        <taxon>Pseudomonadati</taxon>
        <taxon>Pseudomonadota</taxon>
        <taxon>Gammaproteobacteria</taxon>
        <taxon>Lysobacterales</taxon>
        <taxon>Rhodanobacteraceae</taxon>
        <taxon>Rhodanobacter</taxon>
    </lineage>
</organism>
<dbReference type="PANTHER" id="PTHR34720">
    <property type="entry name" value="MICROCYSTIN DEPENDENT PROTEIN"/>
    <property type="match status" value="1"/>
</dbReference>
<dbReference type="GO" id="GO:0016020">
    <property type="term" value="C:membrane"/>
    <property type="evidence" value="ECO:0007669"/>
    <property type="project" value="InterPro"/>
</dbReference>
<dbReference type="Proteomes" id="UP000198725">
    <property type="component" value="Unassembled WGS sequence"/>
</dbReference>
<evidence type="ECO:0000256" key="1">
    <source>
        <dbReference type="SAM" id="SignalP"/>
    </source>
</evidence>
<dbReference type="InterPro" id="IPR036116">
    <property type="entry name" value="FN3_sf"/>
</dbReference>
<dbReference type="SMART" id="SM00060">
    <property type="entry name" value="FN3"/>
    <property type="match status" value="3"/>
</dbReference>
<dbReference type="SUPFAM" id="SSF49265">
    <property type="entry name" value="Fibronectin type III"/>
    <property type="match status" value="2"/>
</dbReference>
<protein>
    <submittedName>
        <fullName evidence="3">Putative Ig domain-containing protein</fullName>
    </submittedName>
</protein>
<evidence type="ECO:0000259" key="2">
    <source>
        <dbReference type="PROSITE" id="PS50853"/>
    </source>
</evidence>
<dbReference type="PANTHER" id="PTHR34720:SF9">
    <property type="entry name" value="BLR4714 PROTEIN"/>
    <property type="match status" value="1"/>
</dbReference>
<evidence type="ECO:0000313" key="4">
    <source>
        <dbReference type="Proteomes" id="UP000198725"/>
    </source>
</evidence>
<dbReference type="Pfam" id="PF05345">
    <property type="entry name" value="He_PIG"/>
    <property type="match status" value="4"/>
</dbReference>
<dbReference type="EMBL" id="FOSR01000013">
    <property type="protein sequence ID" value="SFL05798.1"/>
    <property type="molecule type" value="Genomic_DNA"/>
</dbReference>
<dbReference type="InterPro" id="IPR003961">
    <property type="entry name" value="FN3_dom"/>
</dbReference>
<feature type="signal peptide" evidence="1">
    <location>
        <begin position="1"/>
        <end position="30"/>
    </location>
</feature>
<keyword evidence="4" id="KW-1185">Reference proteome</keyword>
<dbReference type="InterPro" id="IPR015919">
    <property type="entry name" value="Cadherin-like_sf"/>
</dbReference>
<feature type="chain" id="PRO_5011699190" evidence="1">
    <location>
        <begin position="31"/>
        <end position="1304"/>
    </location>
</feature>
<feature type="domain" description="Fibronectin type-III" evidence="2">
    <location>
        <begin position="306"/>
        <end position="398"/>
    </location>
</feature>
<name>A0A1I4EJ57_9GAMM</name>
<proteinExistence type="predicted"/>
<reference evidence="4" key="1">
    <citation type="submission" date="2016-10" db="EMBL/GenBank/DDBJ databases">
        <authorList>
            <person name="Varghese N."/>
            <person name="Submissions S."/>
        </authorList>
    </citation>
    <scope>NUCLEOTIDE SEQUENCE [LARGE SCALE GENOMIC DNA]</scope>
    <source>
        <strain evidence="4">MO64</strain>
    </source>
</reference>
<feature type="non-terminal residue" evidence="3">
    <location>
        <position position="1304"/>
    </location>
</feature>
<dbReference type="Gene3D" id="2.60.40.10">
    <property type="entry name" value="Immunoglobulins"/>
    <property type="match status" value="7"/>
</dbReference>
<dbReference type="Gene3D" id="2.60.40.3440">
    <property type="match status" value="3"/>
</dbReference>
<dbReference type="CDD" id="cd00063">
    <property type="entry name" value="FN3"/>
    <property type="match status" value="3"/>
</dbReference>
<feature type="domain" description="Fibronectin type-III" evidence="2">
    <location>
        <begin position="399"/>
        <end position="489"/>
    </location>
</feature>
<sequence length="1304" mass="126765">MACRGILQWNWRGALVLLCIALAWPSLAHAADCPNFNVPDSHTMPSTSPMASGGTITIDASSCDPTGGIAGIEGIFSAPSHGTASVDAVAETVTYTNNGDGATTDFFTFGDPDSNAITVTVSIGAATSPITVTPASLPTPQVGVAYSPVTLIASGGTGPYTYTKTGGSLPPGMTFAGGTFSGTPTHWANYSVSIEVADSAGHSTTKSYALDVPQPTITLSSLPSPAVGVSYNQTITASGGTSPYGNFSVSSGSLPPNLSLSSSGVLSGTPTTAGTYHFVVQAADSSAPTTYYGTHTYDLTVNNATVPGAPTIGTATAGNALAHVSFSPPASNGGAAISSYTAISHPGNLSGNCTSSPCTVNGLTNGTAYTFTVTATNAVGTGAASSASNSVTPSTVPDAPTGVAAASTTSAQATVTFNAAIDNGSAITGYAVTSSPAGGIDANAGTTSLSHVMTGLANGVLYTFTVTATNANGAGPASSPSNSVMPKAAQTITFANPGTQNFGTTPTLTASATSGLTVTFTSTTTTVCTISSGGALAFIAAGTCTIDANQAGNGAYAAAPQVSQSFTVNGILPGAPIIGTATGSDQQATVNFTPPASSGGSPIVGYTATSSSGGNTGTCAASPCTVAGLVNGTSYTFTVTATNGVGTGAASAASNSVIPLGIPTASAKSATATYNTATTIDLTSSITGADITGITVGSGPSHGTATVSGETVTYTPAPSYYGSDSFTYTATNAAGTSTPATVTITVSPAPPSNLAYSPANYFFTKGQASTTATPTYDGTPLTGCTVSPALPTGLSIDTGNCEISGTPTSLSTAPIVYTVTASNPAGSTTAMVTITVNDVAPSNLVYTPGSYTFTQGQAITPATPTYVGGSMTSCTASPALPAGLSISPGNCTISGTPTVSAPSSSYTVIASNSGGSTTAMVTINVLPTAPTVANTSATAAYNTAATIDLTSSITGADITGITVGSGPLHGTTSVSGKTVTYTPSPTYYGGSDSFTYTATNPGGTSTPATVTITVTPPPAPTVANASMTAAYNTTATIDLTSSITGADVTGITVGSGPSHGTVTISGKTVTYTPSSSYYGGSDSFTYTATNPGGTSAPATVSITVGVPAAPTVVAKSVATAYNTPATIDLTGSITGVGITAVTIGMAPAHGTVSVSGETVTYTPSPTYYGGSDSFTYTATNPGGTSAPATVTISVSAPAAPVVTPKSVTTAYNTAASIDLTSSITGVDITAVTIGTAPTHGTVSVSGKVVTYTPSATYYGGADSFTYTATNPGGTSSPATVSITVGAPAAPVVAAKPVTTAYNTA</sequence>
<dbReference type="NCBIfam" id="NF012211">
    <property type="entry name" value="tand_rpt_95"/>
    <property type="match status" value="1"/>
</dbReference>
<evidence type="ECO:0000313" key="3">
    <source>
        <dbReference type="EMBL" id="SFL05798.1"/>
    </source>
</evidence>
<dbReference type="Gene3D" id="2.60.40.2810">
    <property type="match status" value="1"/>
</dbReference>
<keyword evidence="1" id="KW-0732">Signal</keyword>
<dbReference type="Pfam" id="PF00041">
    <property type="entry name" value="fn3"/>
    <property type="match status" value="3"/>
</dbReference>